<dbReference type="PANTHER" id="PTHR43807:SF20">
    <property type="entry name" value="FI04487P"/>
    <property type="match status" value="1"/>
</dbReference>
<name>A0A177M7R6_METMH</name>
<proteinExistence type="inferred from homology"/>
<dbReference type="SUPFAM" id="SSF53383">
    <property type="entry name" value="PLP-dependent transferases"/>
    <property type="match status" value="1"/>
</dbReference>
<dbReference type="Proteomes" id="UP000077763">
    <property type="component" value="Unassembled WGS sequence"/>
</dbReference>
<dbReference type="GO" id="GO:0030170">
    <property type="term" value="F:pyridoxal phosphate binding"/>
    <property type="evidence" value="ECO:0007669"/>
    <property type="project" value="InterPro"/>
</dbReference>
<dbReference type="InterPro" id="IPR004838">
    <property type="entry name" value="NHTrfase_class1_PyrdxlP-BS"/>
</dbReference>
<dbReference type="InterPro" id="IPR015422">
    <property type="entry name" value="PyrdxlP-dep_Trfase_small"/>
</dbReference>
<dbReference type="AlphaFoldDB" id="A0A177M7R6"/>
<dbReference type="Gene3D" id="3.40.640.10">
    <property type="entry name" value="Type I PLP-dependent aspartate aminotransferase-like (Major domain)"/>
    <property type="match status" value="1"/>
</dbReference>
<dbReference type="PROSITE" id="PS00105">
    <property type="entry name" value="AA_TRANSFER_CLASS_1"/>
    <property type="match status" value="1"/>
</dbReference>
<dbReference type="RefSeq" id="WP_064037485.1">
    <property type="nucleotide sequence ID" value="NZ_LUUH01000066.1"/>
</dbReference>
<evidence type="ECO:0000256" key="1">
    <source>
        <dbReference type="ARBA" id="ARBA00001933"/>
    </source>
</evidence>
<organism evidence="7 8">
    <name type="scientific">Methylomonas methanica</name>
    <dbReference type="NCBI Taxonomy" id="421"/>
    <lineage>
        <taxon>Bacteria</taxon>
        <taxon>Pseudomonadati</taxon>
        <taxon>Pseudomonadota</taxon>
        <taxon>Gammaproteobacteria</taxon>
        <taxon>Methylococcales</taxon>
        <taxon>Methylococcaceae</taxon>
        <taxon>Methylomonas</taxon>
    </lineage>
</organism>
<dbReference type="Gene3D" id="3.90.1150.10">
    <property type="entry name" value="Aspartate Aminotransferase, domain 1"/>
    <property type="match status" value="1"/>
</dbReference>
<dbReference type="PANTHER" id="PTHR43807">
    <property type="entry name" value="FI04487P"/>
    <property type="match status" value="1"/>
</dbReference>
<evidence type="ECO:0000256" key="4">
    <source>
        <dbReference type="ARBA" id="ARBA00022898"/>
    </source>
</evidence>
<reference evidence="7 8" key="1">
    <citation type="submission" date="2016-03" db="EMBL/GenBank/DDBJ databases">
        <authorList>
            <person name="Ploux O."/>
        </authorList>
    </citation>
    <scope>NUCLEOTIDE SEQUENCE [LARGE SCALE GENOMIC DNA]</scope>
    <source>
        <strain evidence="7 8">R-45371</strain>
    </source>
</reference>
<dbReference type="EC" id="2.6.1.-" evidence="5"/>
<protein>
    <recommendedName>
        <fullName evidence="5">Aminotransferase</fullName>
        <ecNumber evidence="5">2.6.1.-</ecNumber>
    </recommendedName>
</protein>
<dbReference type="CDD" id="cd00609">
    <property type="entry name" value="AAT_like"/>
    <property type="match status" value="1"/>
</dbReference>
<evidence type="ECO:0000256" key="2">
    <source>
        <dbReference type="ARBA" id="ARBA00022576"/>
    </source>
</evidence>
<accession>A0A177M7R6</accession>
<sequence>MTFPAANRIANLQPSDIRLMTRECERVGGINLGQGLGDLPAPALVREGAIKAIQDGLNTYTPSEGVQPLRQAIAAKLKRDNGMVVDADSQIVISGGTTGAFAATLTALLNPGDGILLMEPYYGYHLNTILLNGLEPQFLTLTPPHFALDEAVLRAALKPSTRAIVVCTPGNPSGKLFSAAELAIIERVAEQHNLLVISDEIYEYITYDDVPHISPASVGNLAKRTVSIMGFSKTFSITGWRLGYAVAEPELAQAINLVNDLLYVCAPSPLQYGAAAGLQAPPEYFQQLRAQYQSKRDIICAGLHEAGLTPLIPQGAYYVLANIAHFGYPTAKAAALAILEQTGVASIPGSSFYQSAAGEGLIRFCFAKDDATLHEAVKRLSQFRP</sequence>
<evidence type="ECO:0000313" key="8">
    <source>
        <dbReference type="Proteomes" id="UP000077763"/>
    </source>
</evidence>
<keyword evidence="2 5" id="KW-0032">Aminotransferase</keyword>
<feature type="domain" description="Aminotransferase class I/classII large" evidence="6">
    <location>
        <begin position="30"/>
        <end position="380"/>
    </location>
</feature>
<evidence type="ECO:0000259" key="6">
    <source>
        <dbReference type="Pfam" id="PF00155"/>
    </source>
</evidence>
<comment type="similarity">
    <text evidence="5">Belongs to the class-I pyridoxal-phosphate-dependent aminotransferase family.</text>
</comment>
<evidence type="ECO:0000313" key="7">
    <source>
        <dbReference type="EMBL" id="OAI01732.1"/>
    </source>
</evidence>
<dbReference type="InterPro" id="IPR051326">
    <property type="entry name" value="Kynurenine-oxoglutarate_AT"/>
</dbReference>
<evidence type="ECO:0000256" key="5">
    <source>
        <dbReference type="RuleBase" id="RU000481"/>
    </source>
</evidence>
<evidence type="ECO:0000256" key="3">
    <source>
        <dbReference type="ARBA" id="ARBA00022679"/>
    </source>
</evidence>
<dbReference type="EMBL" id="LUUH01000066">
    <property type="protein sequence ID" value="OAI01732.1"/>
    <property type="molecule type" value="Genomic_DNA"/>
</dbReference>
<keyword evidence="3 5" id="KW-0808">Transferase</keyword>
<dbReference type="InterPro" id="IPR015424">
    <property type="entry name" value="PyrdxlP-dep_Trfase"/>
</dbReference>
<gene>
    <name evidence="7" type="ORF">A1353_00490</name>
</gene>
<comment type="caution">
    <text evidence="7">The sequence shown here is derived from an EMBL/GenBank/DDBJ whole genome shotgun (WGS) entry which is preliminary data.</text>
</comment>
<dbReference type="Pfam" id="PF00155">
    <property type="entry name" value="Aminotran_1_2"/>
    <property type="match status" value="1"/>
</dbReference>
<keyword evidence="4" id="KW-0663">Pyridoxal phosphate</keyword>
<dbReference type="InterPro" id="IPR004839">
    <property type="entry name" value="Aminotransferase_I/II_large"/>
</dbReference>
<dbReference type="GO" id="GO:0016212">
    <property type="term" value="F:kynurenine-oxoglutarate transaminase activity"/>
    <property type="evidence" value="ECO:0007669"/>
    <property type="project" value="TreeGrafter"/>
</dbReference>
<comment type="cofactor">
    <cofactor evidence="1 5">
        <name>pyridoxal 5'-phosphate</name>
        <dbReference type="ChEBI" id="CHEBI:597326"/>
    </cofactor>
</comment>
<dbReference type="GO" id="GO:0005737">
    <property type="term" value="C:cytoplasm"/>
    <property type="evidence" value="ECO:0007669"/>
    <property type="project" value="TreeGrafter"/>
</dbReference>
<dbReference type="InterPro" id="IPR015421">
    <property type="entry name" value="PyrdxlP-dep_Trfase_major"/>
</dbReference>